<gene>
    <name evidence="2" type="ORF">LRS13_22950</name>
</gene>
<proteinExistence type="predicted"/>
<reference evidence="3" key="1">
    <citation type="submission" date="2021-11" db="EMBL/GenBank/DDBJ databases">
        <title>Cultivation dependent microbiological survey of springs from the worlds oldest radium mine currently devoted to the extraction of radon-saturated water.</title>
        <authorList>
            <person name="Kapinusova G."/>
            <person name="Smrhova T."/>
            <person name="Strejcek M."/>
            <person name="Suman J."/>
            <person name="Jani K."/>
            <person name="Pajer P."/>
            <person name="Uhlik O."/>
        </authorList>
    </citation>
    <scope>NUCLEOTIDE SEQUENCE [LARGE SCALE GENOMIC DNA]</scope>
    <source>
        <strain evidence="3">J379</strain>
    </source>
</reference>
<name>A0ABY5PFM7_9ACTN</name>
<dbReference type="Proteomes" id="UP001058860">
    <property type="component" value="Chromosome"/>
</dbReference>
<feature type="region of interest" description="Disordered" evidence="1">
    <location>
        <begin position="1"/>
        <end position="29"/>
    </location>
</feature>
<evidence type="ECO:0000313" key="2">
    <source>
        <dbReference type="EMBL" id="UUY03494.1"/>
    </source>
</evidence>
<accession>A0ABY5PFM7</accession>
<feature type="compositionally biased region" description="Basic residues" evidence="1">
    <location>
        <begin position="1"/>
        <end position="19"/>
    </location>
</feature>
<dbReference type="RefSeq" id="WP_353863998.1">
    <property type="nucleotide sequence ID" value="NZ_CP088295.1"/>
</dbReference>
<organism evidence="2 3">
    <name type="scientific">Svornostia abyssi</name>
    <dbReference type="NCBI Taxonomy" id="2898438"/>
    <lineage>
        <taxon>Bacteria</taxon>
        <taxon>Bacillati</taxon>
        <taxon>Actinomycetota</taxon>
        <taxon>Thermoleophilia</taxon>
        <taxon>Solirubrobacterales</taxon>
        <taxon>Baekduiaceae</taxon>
        <taxon>Svornostia</taxon>
    </lineage>
</organism>
<dbReference type="EMBL" id="CP088295">
    <property type="protein sequence ID" value="UUY03494.1"/>
    <property type="molecule type" value="Genomic_DNA"/>
</dbReference>
<evidence type="ECO:0000313" key="3">
    <source>
        <dbReference type="Proteomes" id="UP001058860"/>
    </source>
</evidence>
<protein>
    <submittedName>
        <fullName evidence="2">DUF1800 domain-containing protein</fullName>
    </submittedName>
</protein>
<dbReference type="Pfam" id="PF08811">
    <property type="entry name" value="DUF1800"/>
    <property type="match status" value="1"/>
</dbReference>
<keyword evidence="3" id="KW-1185">Reference proteome</keyword>
<dbReference type="InterPro" id="IPR014917">
    <property type="entry name" value="DUF1800"/>
</dbReference>
<sequence length="469" mass="52523">MPKQRTPRPPRKRRTKRRSAGPQTPVYAGPFGRAQAERLLWRAGFGPRPGQADEFAGLGLRAAVDRLLHPPSQGLTGPGPTNGKGGGLVPQHAWGHDHLWWLDRMVRADAPLIERMTLVWHDWFATSRSGVPTAKLMLDQNQLLREHSLGTFRELTVRVTKDPAMLIWLSGAANNAQAPNENYARELMELFTLGARASYSERDVREQARALTGWRADWKATGPTNFRFDRRLHDPGSKRIFRRAGTYDWRDAVELCLEHGAHPGFFVRKLWSYFIPSPPDARTEQALAALYRDSGTEIRPVLEAILLHPALHEGPRMVKPPVVHTAGMLRALGRGVDTDSWVWVNSMSGQQLFIPPNVAGWDDQRWLDTATWRGRWHAAGAALMPFTLTDAAAYLASVGGSETPEEGVNRALSFWGDPAITPETRQHLIAFAADCEQLGNPRDKKRSHLVLRQNALRQLIATSPDYQTS</sequence>
<evidence type="ECO:0000256" key="1">
    <source>
        <dbReference type="SAM" id="MobiDB-lite"/>
    </source>
</evidence>